<dbReference type="InterPro" id="IPR036390">
    <property type="entry name" value="WH_DNA-bd_sf"/>
</dbReference>
<dbReference type="PANTHER" id="PTHR48176">
    <property type="entry name" value="DDRGK DOMAIN-CONTAINING PROTEIN 1"/>
    <property type="match status" value="1"/>
</dbReference>
<feature type="transmembrane region" description="Helical" evidence="6">
    <location>
        <begin position="32"/>
        <end position="53"/>
    </location>
</feature>
<dbReference type="EMBL" id="CDSF01000079">
    <property type="protein sequence ID" value="CEO97522.1"/>
    <property type="molecule type" value="Genomic_DNA"/>
</dbReference>
<evidence type="ECO:0000256" key="3">
    <source>
        <dbReference type="ARBA" id="ARBA00022989"/>
    </source>
</evidence>
<feature type="non-terminal residue" evidence="7">
    <location>
        <position position="1"/>
    </location>
</feature>
<dbReference type="Pfam" id="PF09756">
    <property type="entry name" value="DDRGK"/>
    <property type="match status" value="1"/>
</dbReference>
<proteinExistence type="predicted"/>
<feature type="region of interest" description="Disordered" evidence="5">
    <location>
        <begin position="84"/>
        <end position="112"/>
    </location>
</feature>
<evidence type="ECO:0000256" key="2">
    <source>
        <dbReference type="ARBA" id="ARBA00022692"/>
    </source>
</evidence>
<comment type="subcellular location">
    <subcellularLocation>
        <location evidence="1">Membrane</location>
        <topology evidence="1">Single-pass membrane protein</topology>
    </subcellularLocation>
</comment>
<evidence type="ECO:0000256" key="6">
    <source>
        <dbReference type="SAM" id="Phobius"/>
    </source>
</evidence>
<sequence>LSPVGYRGRGWRSRRPCSGMASADGADGTSSLALLLTYFTAMFAVVIAAIVWIRRQGSSAPAAEEAPAGGGRRQRRGLRDMMQQADGDNRRAARAAPPAESAGPTKYEEKMAAKEAARQAKEAAAAAEREAKRQAEAKRVEAEYDQWKDLIVEEEAGTGVADTEDFAGADLLEAFVQHIKDRKMVAIEELAVRFEMGSAQNVLDRIKDLEADGRLSGVVDDRGKYIYVSREQFDQVAEFINERGRVSVADIVSACNRLIDVTPAVTDDFDSKALFGEESDDLNDGDAGNTRQE</sequence>
<keyword evidence="8" id="KW-1185">Reference proteome</keyword>
<gene>
    <name evidence="7" type="ORF">PBRA_000867</name>
</gene>
<evidence type="ECO:0000256" key="1">
    <source>
        <dbReference type="ARBA" id="ARBA00004167"/>
    </source>
</evidence>
<keyword evidence="3 6" id="KW-1133">Transmembrane helix</keyword>
<protein>
    <recommendedName>
        <fullName evidence="9">DDRGK domain-containing protein 1</fullName>
    </recommendedName>
</protein>
<dbReference type="OMA" id="WIRRQGS"/>
<dbReference type="SUPFAM" id="SSF46785">
    <property type="entry name" value="Winged helix' DNA-binding domain"/>
    <property type="match status" value="1"/>
</dbReference>
<evidence type="ECO:0008006" key="9">
    <source>
        <dbReference type="Google" id="ProtNLM"/>
    </source>
</evidence>
<dbReference type="GO" id="GO:0044389">
    <property type="term" value="F:ubiquitin-like protein ligase binding"/>
    <property type="evidence" value="ECO:0007669"/>
    <property type="project" value="TreeGrafter"/>
</dbReference>
<dbReference type="GO" id="GO:0016020">
    <property type="term" value="C:membrane"/>
    <property type="evidence" value="ECO:0007669"/>
    <property type="project" value="UniProtKB-SubCell"/>
</dbReference>
<dbReference type="Proteomes" id="UP000039324">
    <property type="component" value="Unassembled WGS sequence"/>
</dbReference>
<organism evidence="7 8">
    <name type="scientific">Plasmodiophora brassicae</name>
    <name type="common">Clubroot disease agent</name>
    <dbReference type="NCBI Taxonomy" id="37360"/>
    <lineage>
        <taxon>Eukaryota</taxon>
        <taxon>Sar</taxon>
        <taxon>Rhizaria</taxon>
        <taxon>Endomyxa</taxon>
        <taxon>Phytomyxea</taxon>
        <taxon>Plasmodiophorida</taxon>
        <taxon>Plasmodiophoridae</taxon>
        <taxon>Plasmodiophora</taxon>
    </lineage>
</organism>
<dbReference type="InterPro" id="IPR050899">
    <property type="entry name" value="DDRGK_domain-containing"/>
</dbReference>
<dbReference type="PANTHER" id="PTHR48176:SF1">
    <property type="entry name" value="DDRGK DOMAIN-CONTAINING PROTEIN 1"/>
    <property type="match status" value="1"/>
</dbReference>
<dbReference type="AlphaFoldDB" id="A0A0G4IQN8"/>
<evidence type="ECO:0000313" key="8">
    <source>
        <dbReference type="Proteomes" id="UP000039324"/>
    </source>
</evidence>
<dbReference type="STRING" id="37360.A0A0G4IQN8"/>
<name>A0A0G4IQN8_PLABS</name>
<dbReference type="SMART" id="SM01128">
    <property type="entry name" value="DDRGK"/>
    <property type="match status" value="1"/>
</dbReference>
<evidence type="ECO:0000256" key="4">
    <source>
        <dbReference type="ARBA" id="ARBA00023136"/>
    </source>
</evidence>
<dbReference type="OrthoDB" id="2285710at2759"/>
<feature type="region of interest" description="Disordered" evidence="5">
    <location>
        <begin position="1"/>
        <end position="25"/>
    </location>
</feature>
<dbReference type="InterPro" id="IPR036388">
    <property type="entry name" value="WH-like_DNA-bd_sf"/>
</dbReference>
<keyword evidence="4 6" id="KW-0472">Membrane</keyword>
<evidence type="ECO:0000256" key="5">
    <source>
        <dbReference type="SAM" id="MobiDB-lite"/>
    </source>
</evidence>
<accession>A0A0G4IQN8</accession>
<keyword evidence="2 6" id="KW-0812">Transmembrane</keyword>
<evidence type="ECO:0000313" key="7">
    <source>
        <dbReference type="EMBL" id="CEO97522.1"/>
    </source>
</evidence>
<reference evidence="7" key="1">
    <citation type="submission" date="2015-02" db="EMBL/GenBank/DDBJ databases">
        <authorList>
            <person name="Chooi Y.-H."/>
        </authorList>
    </citation>
    <scope>NUCLEOTIDE SEQUENCE [LARGE SCALE GENOMIC DNA]</scope>
    <source>
        <strain evidence="7">E3</strain>
    </source>
</reference>
<dbReference type="InterPro" id="IPR019153">
    <property type="entry name" value="DDRGK_dom-contain"/>
</dbReference>
<dbReference type="Gene3D" id="1.10.10.10">
    <property type="entry name" value="Winged helix-like DNA-binding domain superfamily/Winged helix DNA-binding domain"/>
    <property type="match status" value="1"/>
</dbReference>